<keyword evidence="4" id="KW-1185">Reference proteome</keyword>
<dbReference type="InterPro" id="IPR006186">
    <property type="entry name" value="Ser/Thr-sp_prot-phosphatase"/>
</dbReference>
<proteinExistence type="predicted"/>
<protein>
    <recommendedName>
        <fullName evidence="2">Calcineurin-like phosphoesterase domain-containing protein</fullName>
    </recommendedName>
</protein>
<dbReference type="Proteomes" id="UP000567795">
    <property type="component" value="Unassembled WGS sequence"/>
</dbReference>
<comment type="caution">
    <text evidence="3">The sequence shown here is derived from an EMBL/GenBank/DDBJ whole genome shotgun (WGS) entry which is preliminary data.</text>
</comment>
<dbReference type="PRINTS" id="PR00114">
    <property type="entry name" value="STPHPHTASE"/>
</dbReference>
<feature type="compositionally biased region" description="Pro residues" evidence="1">
    <location>
        <begin position="1"/>
        <end position="11"/>
    </location>
</feature>
<dbReference type="RefSeq" id="WP_246449818.1">
    <property type="nucleotide sequence ID" value="NZ_JACBZD010000001.1"/>
</dbReference>
<dbReference type="PANTHER" id="PTHR46546">
    <property type="entry name" value="SHEWANELLA-LIKE PROTEIN PHOSPHATASE 1"/>
    <property type="match status" value="1"/>
</dbReference>
<reference evidence="3 4" key="1">
    <citation type="submission" date="2020-07" db="EMBL/GenBank/DDBJ databases">
        <title>Sequencing the genomes of 1000 actinobacteria strains.</title>
        <authorList>
            <person name="Klenk H.-P."/>
        </authorList>
    </citation>
    <scope>NUCLEOTIDE SEQUENCE [LARGE SCALE GENOMIC DNA]</scope>
    <source>
        <strain evidence="3 4">DSM 42178</strain>
    </source>
</reference>
<dbReference type="InterPro" id="IPR004843">
    <property type="entry name" value="Calcineurin-like_PHP"/>
</dbReference>
<accession>A0A853A418</accession>
<organism evidence="3 4">
    <name type="scientific">Allostreptomyces psammosilenae</name>
    <dbReference type="NCBI Taxonomy" id="1892865"/>
    <lineage>
        <taxon>Bacteria</taxon>
        <taxon>Bacillati</taxon>
        <taxon>Actinomycetota</taxon>
        <taxon>Actinomycetes</taxon>
        <taxon>Kitasatosporales</taxon>
        <taxon>Streptomycetaceae</taxon>
        <taxon>Allostreptomyces</taxon>
    </lineage>
</organism>
<name>A0A853A418_9ACTN</name>
<dbReference type="GO" id="GO:0016787">
    <property type="term" value="F:hydrolase activity"/>
    <property type="evidence" value="ECO:0007669"/>
    <property type="project" value="InterPro"/>
</dbReference>
<dbReference type="PANTHER" id="PTHR46546:SF4">
    <property type="entry name" value="SHEWANELLA-LIKE PROTEIN PHOSPHATASE 1"/>
    <property type="match status" value="1"/>
</dbReference>
<gene>
    <name evidence="3" type="ORF">FHU37_002394</name>
</gene>
<evidence type="ECO:0000313" key="3">
    <source>
        <dbReference type="EMBL" id="NYI05451.1"/>
    </source>
</evidence>
<evidence type="ECO:0000256" key="1">
    <source>
        <dbReference type="SAM" id="MobiDB-lite"/>
    </source>
</evidence>
<sequence>MTPVDPLPGLPHPGAARIAAPGTGPQPGPSHTPDPAGSQAPDPLTAAAAPTVRLTLPRPAPAAPDGQGTGPLYVVGDVHGHLDELLAELRAHGLVDAAGHWAAGNARLWFLGDFTDRGPDGVGVIDLVMGLAAEAAAAGGYARALMGNHEVLLLGAHRFGDTPINSASGTTSFLACWRLNGGRPSDMERLADHHVTWLSRLPAAAVADDHLLVHSDATTYLEYGDSVDAVNDTVHQLLATPDPDRWWDHFRRLTKRFAFRGPDGVQAVHRLLDAYGGRRLVHGHSPIPHLAELIGPDGEEIPEITAPYVYADGLVIAMDAGVTINGRLLVHRLT</sequence>
<evidence type="ECO:0000313" key="4">
    <source>
        <dbReference type="Proteomes" id="UP000567795"/>
    </source>
</evidence>
<evidence type="ECO:0000259" key="2">
    <source>
        <dbReference type="Pfam" id="PF00149"/>
    </source>
</evidence>
<dbReference type="Gene3D" id="3.60.21.10">
    <property type="match status" value="1"/>
</dbReference>
<feature type="domain" description="Calcineurin-like phosphoesterase" evidence="2">
    <location>
        <begin position="71"/>
        <end position="287"/>
    </location>
</feature>
<dbReference type="InterPro" id="IPR029052">
    <property type="entry name" value="Metallo-depent_PP-like"/>
</dbReference>
<feature type="region of interest" description="Disordered" evidence="1">
    <location>
        <begin position="1"/>
        <end position="44"/>
    </location>
</feature>
<dbReference type="SUPFAM" id="SSF56300">
    <property type="entry name" value="Metallo-dependent phosphatases"/>
    <property type="match status" value="1"/>
</dbReference>
<dbReference type="AlphaFoldDB" id="A0A853A418"/>
<dbReference type="EMBL" id="JACBZD010000001">
    <property type="protein sequence ID" value="NYI05451.1"/>
    <property type="molecule type" value="Genomic_DNA"/>
</dbReference>
<dbReference type="Pfam" id="PF00149">
    <property type="entry name" value="Metallophos"/>
    <property type="match status" value="1"/>
</dbReference>